<reference evidence="8" key="2">
    <citation type="submission" date="2021-04" db="EMBL/GenBank/DDBJ databases">
        <authorList>
            <person name="Gilroy R."/>
        </authorList>
    </citation>
    <scope>NUCLEOTIDE SEQUENCE</scope>
    <source>
        <strain evidence="8">2239</strain>
    </source>
</reference>
<evidence type="ECO:0000256" key="2">
    <source>
        <dbReference type="ARBA" id="ARBA00022448"/>
    </source>
</evidence>
<evidence type="ECO:0000256" key="3">
    <source>
        <dbReference type="ARBA" id="ARBA00022475"/>
    </source>
</evidence>
<feature type="transmembrane region" description="Helical" evidence="7">
    <location>
        <begin position="58"/>
        <end position="78"/>
    </location>
</feature>
<feature type="transmembrane region" description="Helical" evidence="7">
    <location>
        <begin position="190"/>
        <end position="215"/>
    </location>
</feature>
<comment type="caution">
    <text evidence="8">The sequence shown here is derived from an EMBL/GenBank/DDBJ whole genome shotgun (WGS) entry which is preliminary data.</text>
</comment>
<evidence type="ECO:0000256" key="5">
    <source>
        <dbReference type="ARBA" id="ARBA00022989"/>
    </source>
</evidence>
<dbReference type="GO" id="GO:0042910">
    <property type="term" value="F:xenobiotic transmembrane transporter activity"/>
    <property type="evidence" value="ECO:0007669"/>
    <property type="project" value="InterPro"/>
</dbReference>
<dbReference type="GO" id="GO:0005886">
    <property type="term" value="C:plasma membrane"/>
    <property type="evidence" value="ECO:0007669"/>
    <property type="project" value="UniProtKB-SubCell"/>
</dbReference>
<evidence type="ECO:0000256" key="4">
    <source>
        <dbReference type="ARBA" id="ARBA00022692"/>
    </source>
</evidence>
<reference evidence="8" key="1">
    <citation type="journal article" date="2021" name="PeerJ">
        <title>Extensive microbial diversity within the chicken gut microbiome revealed by metagenomics and culture.</title>
        <authorList>
            <person name="Gilroy R."/>
            <person name="Ravi A."/>
            <person name="Getino M."/>
            <person name="Pursley I."/>
            <person name="Horton D.L."/>
            <person name="Alikhan N.F."/>
            <person name="Baker D."/>
            <person name="Gharbi K."/>
            <person name="Hall N."/>
            <person name="Watson M."/>
            <person name="Adriaenssens E.M."/>
            <person name="Foster-Nyarko E."/>
            <person name="Jarju S."/>
            <person name="Secka A."/>
            <person name="Antonio M."/>
            <person name="Oren A."/>
            <person name="Chaudhuri R.R."/>
            <person name="La Ragione R."/>
            <person name="Hildebrand F."/>
            <person name="Pallen M.J."/>
        </authorList>
    </citation>
    <scope>NUCLEOTIDE SEQUENCE</scope>
    <source>
        <strain evidence="8">2239</strain>
    </source>
</reference>
<name>A0A9D1V5H5_9FIRM</name>
<keyword evidence="4 7" id="KW-0812">Transmembrane</keyword>
<dbReference type="EMBL" id="DXFW01000037">
    <property type="protein sequence ID" value="HIX06510.1"/>
    <property type="molecule type" value="Genomic_DNA"/>
</dbReference>
<sequence length="448" mass="48846">MERTATGEMQFSLIRMTWPVFIELLLQMLVGNIDQIMLSHYNETAVAAVGNANQIMNTLILTFTVISLAATILLSQYLGARQLGKVRQIYTLAAGLNLVLSLVITAGLLLGADGLFALMQVPPEAVPEARTYLLIAALSLPCQALMLTFSAFLRAHAHMLVIMCSTGIINLINIVGNTAFIYGLGPLPRMGAAGAALSTSLCRTAGMLMMLFAFFKSVEGATLSPKVLRPFPSDLLRRLLSIGLPAGGEGLSYNLSQSTSLVFVNTIGTYAVTARMYMNMFAQVCYMLVNAVSQAAGIIIGYCIGARDFDRADRENWRVLRIFAPVTVGIALLLALFAKPLFSLFTTDPRVIELGCRTMWVEVVLEIGRAFNVVLVRNLQAVGDVKFPVALGILSQWIVGVGIAWLFGIYLGWGLVGIWMAFALDENLRAVLFIIRWKAGKWHNIKTV</sequence>
<dbReference type="InterPro" id="IPR002528">
    <property type="entry name" value="MATE_fam"/>
</dbReference>
<dbReference type="AlphaFoldDB" id="A0A9D1V5H5"/>
<protein>
    <submittedName>
        <fullName evidence="8">MATE family efflux transporter</fullName>
    </submittedName>
</protein>
<dbReference type="InterPro" id="IPR047135">
    <property type="entry name" value="YsiQ"/>
</dbReference>
<organism evidence="8 9">
    <name type="scientific">Candidatus Allofournierella pullicola</name>
    <dbReference type="NCBI Taxonomy" id="2838596"/>
    <lineage>
        <taxon>Bacteria</taxon>
        <taxon>Bacillati</taxon>
        <taxon>Bacillota</taxon>
        <taxon>Clostridia</taxon>
        <taxon>Eubacteriales</taxon>
        <taxon>Oscillospiraceae</taxon>
        <taxon>Allofournierella</taxon>
    </lineage>
</organism>
<dbReference type="PIRSF" id="PIRSF006603">
    <property type="entry name" value="DinF"/>
    <property type="match status" value="1"/>
</dbReference>
<keyword evidence="3" id="KW-1003">Cell membrane</keyword>
<feature type="transmembrane region" description="Helical" evidence="7">
    <location>
        <begin position="20"/>
        <end position="38"/>
    </location>
</feature>
<evidence type="ECO:0000256" key="1">
    <source>
        <dbReference type="ARBA" id="ARBA00004651"/>
    </source>
</evidence>
<dbReference type="NCBIfam" id="TIGR00797">
    <property type="entry name" value="matE"/>
    <property type="match status" value="1"/>
</dbReference>
<dbReference type="PANTHER" id="PTHR42925">
    <property type="entry name" value="MULTIDRUG AND TOXIN EFFLUX PROTEIN MATE FAMILY"/>
    <property type="match status" value="1"/>
</dbReference>
<accession>A0A9D1V5H5</accession>
<feature type="transmembrane region" description="Helical" evidence="7">
    <location>
        <begin position="317"/>
        <end position="338"/>
    </location>
</feature>
<feature type="transmembrane region" description="Helical" evidence="7">
    <location>
        <begin position="397"/>
        <end position="422"/>
    </location>
</feature>
<evidence type="ECO:0000313" key="8">
    <source>
        <dbReference type="EMBL" id="HIX06510.1"/>
    </source>
</evidence>
<gene>
    <name evidence="8" type="ORF">H9865_10525</name>
</gene>
<feature type="transmembrane region" description="Helical" evidence="7">
    <location>
        <begin position="280"/>
        <end position="305"/>
    </location>
</feature>
<keyword evidence="2" id="KW-0813">Transport</keyword>
<comment type="subcellular location">
    <subcellularLocation>
        <location evidence="1">Cell membrane</location>
        <topology evidence="1">Multi-pass membrane protein</topology>
    </subcellularLocation>
</comment>
<evidence type="ECO:0000256" key="7">
    <source>
        <dbReference type="SAM" id="Phobius"/>
    </source>
</evidence>
<dbReference type="Pfam" id="PF01554">
    <property type="entry name" value="MatE"/>
    <property type="match status" value="2"/>
</dbReference>
<keyword evidence="5 7" id="KW-1133">Transmembrane helix</keyword>
<dbReference type="CDD" id="cd13134">
    <property type="entry name" value="MATE_like_8"/>
    <property type="match status" value="1"/>
</dbReference>
<dbReference type="Proteomes" id="UP000824193">
    <property type="component" value="Unassembled WGS sequence"/>
</dbReference>
<feature type="transmembrane region" description="Helical" evidence="7">
    <location>
        <begin position="160"/>
        <end position="184"/>
    </location>
</feature>
<evidence type="ECO:0000256" key="6">
    <source>
        <dbReference type="ARBA" id="ARBA00023136"/>
    </source>
</evidence>
<dbReference type="PANTHER" id="PTHR42925:SF1">
    <property type="entry name" value="VIRULENCE FACTOR MVIN"/>
    <property type="match status" value="1"/>
</dbReference>
<dbReference type="InterPro" id="IPR048279">
    <property type="entry name" value="MdtK-like"/>
</dbReference>
<feature type="transmembrane region" description="Helical" evidence="7">
    <location>
        <begin position="132"/>
        <end position="153"/>
    </location>
</feature>
<proteinExistence type="predicted"/>
<feature type="transmembrane region" description="Helical" evidence="7">
    <location>
        <begin position="90"/>
        <end position="112"/>
    </location>
</feature>
<evidence type="ECO:0000313" key="9">
    <source>
        <dbReference type="Proteomes" id="UP000824193"/>
    </source>
</evidence>
<keyword evidence="6 7" id="KW-0472">Membrane</keyword>
<dbReference type="GO" id="GO:0015297">
    <property type="term" value="F:antiporter activity"/>
    <property type="evidence" value="ECO:0007669"/>
    <property type="project" value="InterPro"/>
</dbReference>